<dbReference type="OrthoDB" id="63533at2759"/>
<evidence type="ECO:0000313" key="5">
    <source>
        <dbReference type="Proteomes" id="UP000242146"/>
    </source>
</evidence>
<keyword evidence="5" id="KW-1185">Reference proteome</keyword>
<gene>
    <name evidence="4" type="ORF">DM01DRAFT_1027381</name>
</gene>
<evidence type="ECO:0000256" key="1">
    <source>
        <dbReference type="ARBA" id="ARBA00022729"/>
    </source>
</evidence>
<evidence type="ECO:0000313" key="4">
    <source>
        <dbReference type="EMBL" id="ORX55823.1"/>
    </source>
</evidence>
<sequence>MQRMALHLFLDENDKAKEIVASIKDRMGIQIQPDGQQPFETARPFSWFYSVFNVRGLFNVCHMSQKLTSGDPGMDLCHYTRTNETKPAMRIALDYLLPFAMKEDSWPFRNVGGFNGSKYLTHVLEDAFIHYGDPWYVEVNDNVGVRHAQKYNITRLLKPWSILGDHSPQAARGFGPQTDAAHSLLSSPPLWLTIASVLVALLTSHSLIS</sequence>
<reference evidence="4 5" key="1">
    <citation type="submission" date="2016-07" db="EMBL/GenBank/DDBJ databases">
        <title>Pervasive Adenine N6-methylation of Active Genes in Fungi.</title>
        <authorList>
            <consortium name="DOE Joint Genome Institute"/>
            <person name="Mondo S.J."/>
            <person name="Dannebaum R.O."/>
            <person name="Kuo R.C."/>
            <person name="Labutti K."/>
            <person name="Haridas S."/>
            <person name="Kuo A."/>
            <person name="Salamov A."/>
            <person name="Ahrendt S.R."/>
            <person name="Lipzen A."/>
            <person name="Sullivan W."/>
            <person name="Andreopoulos W.B."/>
            <person name="Clum A."/>
            <person name="Lindquist E."/>
            <person name="Daum C."/>
            <person name="Ramamoorthy G.K."/>
            <person name="Gryganskyi A."/>
            <person name="Culley D."/>
            <person name="Magnuson J.K."/>
            <person name="James T.Y."/>
            <person name="O'Malley M.A."/>
            <person name="Stajich J.E."/>
            <person name="Spatafora J.W."/>
            <person name="Visel A."/>
            <person name="Grigoriev I.V."/>
        </authorList>
    </citation>
    <scope>NUCLEOTIDE SEQUENCE [LARGE SCALE GENOMIC DNA]</scope>
    <source>
        <strain evidence="4 5">NRRL 3301</strain>
    </source>
</reference>
<dbReference type="GO" id="GO:0016829">
    <property type="term" value="F:lyase activity"/>
    <property type="evidence" value="ECO:0007669"/>
    <property type="project" value="UniProtKB-KW"/>
</dbReference>
<dbReference type="Proteomes" id="UP000242146">
    <property type="component" value="Unassembled WGS sequence"/>
</dbReference>
<accession>A0A1X2GKU1</accession>
<dbReference type="Pfam" id="PF05426">
    <property type="entry name" value="Alginate_lyase"/>
    <property type="match status" value="1"/>
</dbReference>
<comment type="caution">
    <text evidence="4">The sequence shown here is derived from an EMBL/GenBank/DDBJ whole genome shotgun (WGS) entry which is preliminary data.</text>
</comment>
<dbReference type="EMBL" id="MCGT01000011">
    <property type="protein sequence ID" value="ORX55823.1"/>
    <property type="molecule type" value="Genomic_DNA"/>
</dbReference>
<dbReference type="AlphaFoldDB" id="A0A1X2GKU1"/>
<evidence type="ECO:0000259" key="3">
    <source>
        <dbReference type="Pfam" id="PF05426"/>
    </source>
</evidence>
<proteinExistence type="predicted"/>
<dbReference type="Gene3D" id="1.50.10.100">
    <property type="entry name" value="Chondroitin AC/alginate lyase"/>
    <property type="match status" value="1"/>
</dbReference>
<evidence type="ECO:0000256" key="2">
    <source>
        <dbReference type="ARBA" id="ARBA00023239"/>
    </source>
</evidence>
<dbReference type="GO" id="GO:0042597">
    <property type="term" value="C:periplasmic space"/>
    <property type="evidence" value="ECO:0007669"/>
    <property type="project" value="InterPro"/>
</dbReference>
<dbReference type="STRING" id="101127.A0A1X2GKU1"/>
<feature type="domain" description="Alginate lyase" evidence="3">
    <location>
        <begin position="1"/>
        <end position="106"/>
    </location>
</feature>
<keyword evidence="2" id="KW-0456">Lyase</keyword>
<organism evidence="4 5">
    <name type="scientific">Hesseltinella vesiculosa</name>
    <dbReference type="NCBI Taxonomy" id="101127"/>
    <lineage>
        <taxon>Eukaryota</taxon>
        <taxon>Fungi</taxon>
        <taxon>Fungi incertae sedis</taxon>
        <taxon>Mucoromycota</taxon>
        <taxon>Mucoromycotina</taxon>
        <taxon>Mucoromycetes</taxon>
        <taxon>Mucorales</taxon>
        <taxon>Cunninghamellaceae</taxon>
        <taxon>Hesseltinella</taxon>
    </lineage>
</organism>
<name>A0A1X2GKU1_9FUNG</name>
<dbReference type="InterPro" id="IPR008929">
    <property type="entry name" value="Chondroitin_lyas"/>
</dbReference>
<dbReference type="InterPro" id="IPR008397">
    <property type="entry name" value="Alginate_lyase_dom"/>
</dbReference>
<keyword evidence="1" id="KW-0732">Signal</keyword>
<dbReference type="SUPFAM" id="SSF48230">
    <property type="entry name" value="Chondroitin AC/alginate lyase"/>
    <property type="match status" value="1"/>
</dbReference>
<protein>
    <recommendedName>
        <fullName evidence="3">Alginate lyase domain-containing protein</fullName>
    </recommendedName>
</protein>